<dbReference type="Pfam" id="PF13428">
    <property type="entry name" value="TPR_14"/>
    <property type="match status" value="1"/>
</dbReference>
<dbReference type="PANTHER" id="PTHR45586">
    <property type="entry name" value="TPR REPEAT-CONTAINING PROTEIN PA4667"/>
    <property type="match status" value="1"/>
</dbReference>
<evidence type="ECO:0000313" key="5">
    <source>
        <dbReference type="Proteomes" id="UP000197024"/>
    </source>
</evidence>
<dbReference type="Pfam" id="PF07721">
    <property type="entry name" value="TPR_4"/>
    <property type="match status" value="1"/>
</dbReference>
<dbReference type="RefSeq" id="WP_088411409.1">
    <property type="nucleotide sequence ID" value="NZ_CP021995.1"/>
</dbReference>
<reference evidence="4 5" key="1">
    <citation type="submission" date="2017-06" db="EMBL/GenBank/DDBJ databases">
        <title>Biodegradation of gentamicin by bacterial consortia AMQD4 in synthetic medium and raw gentamicin sewage.</title>
        <authorList>
            <person name="Chang H."/>
            <person name="Feng Y."/>
            <person name="Li Z."/>
            <person name="Xue J."/>
            <person name="Cheng D."/>
        </authorList>
    </citation>
    <scope>NUCLEOTIDE SEQUENCE [LARGE SCALE GENOMIC DNA]</scope>
    <source>
        <strain evidence="4 5">BZC3</strain>
    </source>
</reference>
<evidence type="ECO:0000256" key="3">
    <source>
        <dbReference type="PROSITE-ProRule" id="PRU00339"/>
    </source>
</evidence>
<dbReference type="InterPro" id="IPR011717">
    <property type="entry name" value="TPR-4"/>
</dbReference>
<dbReference type="InterPro" id="IPR051012">
    <property type="entry name" value="CellSynth/LPSAsmb/PSIAsmb"/>
</dbReference>
<keyword evidence="1" id="KW-0677">Repeat</keyword>
<dbReference type="SUPFAM" id="SSF48452">
    <property type="entry name" value="TPR-like"/>
    <property type="match status" value="1"/>
</dbReference>
<protein>
    <submittedName>
        <fullName evidence="4">Uncharacterized protein</fullName>
    </submittedName>
</protein>
<name>A0A1Z3M0S2_BREDI</name>
<gene>
    <name evidence="4" type="ORF">CD943_13980</name>
</gene>
<dbReference type="Gene3D" id="2.60.120.620">
    <property type="entry name" value="q2cbj1_9rhob like domain"/>
    <property type="match status" value="1"/>
</dbReference>
<keyword evidence="2 3" id="KW-0802">TPR repeat</keyword>
<dbReference type="InterPro" id="IPR011990">
    <property type="entry name" value="TPR-like_helical_dom_sf"/>
</dbReference>
<dbReference type="STRING" id="293.GCA_000988015_00937"/>
<reference evidence="4 5" key="2">
    <citation type="submission" date="2017-06" db="EMBL/GenBank/DDBJ databases">
        <authorList>
            <person name="Kim H.J."/>
            <person name="Triplett B.A."/>
        </authorList>
    </citation>
    <scope>NUCLEOTIDE SEQUENCE [LARGE SCALE GENOMIC DNA]</scope>
    <source>
        <strain evidence="4 5">BZC3</strain>
    </source>
</reference>
<evidence type="ECO:0000256" key="1">
    <source>
        <dbReference type="ARBA" id="ARBA00022737"/>
    </source>
</evidence>
<dbReference type="Pfam" id="PF14559">
    <property type="entry name" value="TPR_19"/>
    <property type="match status" value="1"/>
</dbReference>
<dbReference type="Proteomes" id="UP000197024">
    <property type="component" value="Chromosome"/>
</dbReference>
<dbReference type="InterPro" id="IPR019734">
    <property type="entry name" value="TPR_rpt"/>
</dbReference>
<dbReference type="PANTHER" id="PTHR45586:SF1">
    <property type="entry name" value="LIPOPOLYSACCHARIDE ASSEMBLY PROTEIN B"/>
    <property type="match status" value="1"/>
</dbReference>
<dbReference type="EMBL" id="CP021995">
    <property type="protein sequence ID" value="ASD27897.1"/>
    <property type="molecule type" value="Genomic_DNA"/>
</dbReference>
<dbReference type="InterPro" id="IPR012668">
    <property type="entry name" value="CHP02466"/>
</dbReference>
<accession>A0A1Z3M0S2</accession>
<evidence type="ECO:0000313" key="4">
    <source>
        <dbReference type="EMBL" id="ASD27897.1"/>
    </source>
</evidence>
<feature type="repeat" description="TPR" evidence="3">
    <location>
        <begin position="107"/>
        <end position="140"/>
    </location>
</feature>
<dbReference type="Gene3D" id="1.25.40.10">
    <property type="entry name" value="Tetratricopeptide repeat domain"/>
    <property type="match status" value="1"/>
</dbReference>
<dbReference type="Pfam" id="PF13759">
    <property type="entry name" value="2OG-FeII_Oxy_5"/>
    <property type="match status" value="1"/>
</dbReference>
<evidence type="ECO:0000256" key="2">
    <source>
        <dbReference type="ARBA" id="ARBA00022803"/>
    </source>
</evidence>
<proteinExistence type="predicted"/>
<dbReference type="AlphaFoldDB" id="A0A1Z3M0S2"/>
<dbReference type="PROSITE" id="PS50005">
    <property type="entry name" value="TPR"/>
    <property type="match status" value="1"/>
</dbReference>
<sequence>MNTGAAVQMRLQRAQALAQQGDLPGALAVLEQATPGERAGVQSFQVDLLKALDRKEEALVIRRAQAAAMPGSVVAQHNLASSLGDTGRNVEAVEAARRAFANGGDAPETWLVLARALSGCGRHDEADDAYRQALKRRPVYGDAVRELAQLIWMRGGGREAAAAPVLDALKAAPGDAELLTCLAVVLMYGGADPREAWCELTRRVRDGGVRAAMVEMAAGQLALKFDPALAVDHARAATQAAPNTLEPWTSLAEAMIASGDPDGALEILRQLLAAPTPDQKVLALHATASRLKGQADALGLDDLEGLVGALTIDTLPGWSDLAAYLADLKAALLAQHAYQNHPLGQSLRHGTQTPVDLTLVDDPVIRAFFVAIDGPIRRHLARLGQGEDPVRVRNSGSYRLKGCWSVRLAPGGFHEHHIHPKGWYSSACYIEVPPVVEAGGREGWLALAQPPFPTSPPLEPLRYEKPEPGKLVLFPSCLWHGTVPFSGDQPRLSVAFDIVPA</sequence>
<dbReference type="GO" id="GO:0042802">
    <property type="term" value="F:identical protein binding"/>
    <property type="evidence" value="ECO:0007669"/>
    <property type="project" value="InterPro"/>
</dbReference>
<organism evidence="4 5">
    <name type="scientific">Brevundimonas diminuta</name>
    <name type="common">Pseudomonas diminuta</name>
    <dbReference type="NCBI Taxonomy" id="293"/>
    <lineage>
        <taxon>Bacteria</taxon>
        <taxon>Pseudomonadati</taxon>
        <taxon>Pseudomonadota</taxon>
        <taxon>Alphaproteobacteria</taxon>
        <taxon>Caulobacterales</taxon>
        <taxon>Caulobacteraceae</taxon>
        <taxon>Brevundimonas</taxon>
    </lineage>
</organism>